<evidence type="ECO:0000256" key="3">
    <source>
        <dbReference type="ARBA" id="ARBA00022692"/>
    </source>
</evidence>
<organism evidence="9 10">
    <name type="scientific">Diploptera punctata</name>
    <name type="common">Pacific beetle cockroach</name>
    <dbReference type="NCBI Taxonomy" id="6984"/>
    <lineage>
        <taxon>Eukaryota</taxon>
        <taxon>Metazoa</taxon>
        <taxon>Ecdysozoa</taxon>
        <taxon>Arthropoda</taxon>
        <taxon>Hexapoda</taxon>
        <taxon>Insecta</taxon>
        <taxon>Pterygota</taxon>
        <taxon>Neoptera</taxon>
        <taxon>Polyneoptera</taxon>
        <taxon>Dictyoptera</taxon>
        <taxon>Blattodea</taxon>
        <taxon>Blaberoidea</taxon>
        <taxon>Blaberidae</taxon>
        <taxon>Diplopterinae</taxon>
        <taxon>Diploptera</taxon>
    </lineage>
</organism>
<name>A0AAD8AEX4_DIPPU</name>
<evidence type="ECO:0000256" key="8">
    <source>
        <dbReference type="SAM" id="Phobius"/>
    </source>
</evidence>
<evidence type="ECO:0000256" key="4">
    <source>
        <dbReference type="ARBA" id="ARBA00022989"/>
    </source>
</evidence>
<dbReference type="PANTHER" id="PTHR42643:SF39">
    <property type="entry name" value="IONOTROPIC RECEPTOR 56A-RELATED"/>
    <property type="match status" value="1"/>
</dbReference>
<evidence type="ECO:0000256" key="7">
    <source>
        <dbReference type="ARBA" id="ARBA00023180"/>
    </source>
</evidence>
<evidence type="ECO:0000313" key="9">
    <source>
        <dbReference type="EMBL" id="KAJ9597435.1"/>
    </source>
</evidence>
<keyword evidence="6" id="KW-0675">Receptor</keyword>
<dbReference type="EMBL" id="JASPKZ010001609">
    <property type="protein sequence ID" value="KAJ9597435.1"/>
    <property type="molecule type" value="Genomic_DNA"/>
</dbReference>
<evidence type="ECO:0000313" key="10">
    <source>
        <dbReference type="Proteomes" id="UP001233999"/>
    </source>
</evidence>
<keyword evidence="4 8" id="KW-1133">Transmembrane helix</keyword>
<dbReference type="AlphaFoldDB" id="A0AAD8AEX4"/>
<proteinExistence type="predicted"/>
<feature type="transmembrane region" description="Helical" evidence="8">
    <location>
        <begin position="64"/>
        <end position="89"/>
    </location>
</feature>
<comment type="subcellular location">
    <subcellularLocation>
        <location evidence="1">Cell membrane</location>
        <topology evidence="1">Multi-pass membrane protein</topology>
    </subcellularLocation>
</comment>
<evidence type="ECO:0000256" key="5">
    <source>
        <dbReference type="ARBA" id="ARBA00023136"/>
    </source>
</evidence>
<dbReference type="Proteomes" id="UP001233999">
    <property type="component" value="Unassembled WGS sequence"/>
</dbReference>
<keyword evidence="7" id="KW-0325">Glycoprotein</keyword>
<protein>
    <submittedName>
        <fullName evidence="9">Uncharacterized protein</fullName>
    </submittedName>
</protein>
<comment type="caution">
    <text evidence="9">The sequence shown here is derived from an EMBL/GenBank/DDBJ whole genome shotgun (WGS) entry which is preliminary data.</text>
</comment>
<dbReference type="GO" id="GO:0005886">
    <property type="term" value="C:plasma membrane"/>
    <property type="evidence" value="ECO:0007669"/>
    <property type="project" value="UniProtKB-SubCell"/>
</dbReference>
<keyword evidence="5 8" id="KW-0472">Membrane</keyword>
<feature type="transmembrane region" description="Helical" evidence="8">
    <location>
        <begin position="12"/>
        <end position="32"/>
    </location>
</feature>
<gene>
    <name evidence="9" type="ORF">L9F63_011706</name>
</gene>
<accession>A0AAD8AEX4</accession>
<reference evidence="9" key="2">
    <citation type="submission" date="2023-05" db="EMBL/GenBank/DDBJ databases">
        <authorList>
            <person name="Fouks B."/>
        </authorList>
    </citation>
    <scope>NUCLEOTIDE SEQUENCE</scope>
    <source>
        <strain evidence="9">Stay&amp;Tobe</strain>
        <tissue evidence="9">Testes</tissue>
    </source>
</reference>
<dbReference type="InterPro" id="IPR052192">
    <property type="entry name" value="Insect_Ionotropic_Sensory_Rcpt"/>
</dbReference>
<reference evidence="9" key="1">
    <citation type="journal article" date="2023" name="IScience">
        <title>Live-bearing cockroach genome reveals convergent evolutionary mechanisms linked to viviparity in insects and beyond.</title>
        <authorList>
            <person name="Fouks B."/>
            <person name="Harrison M.C."/>
            <person name="Mikhailova A.A."/>
            <person name="Marchal E."/>
            <person name="English S."/>
            <person name="Carruthers M."/>
            <person name="Jennings E.C."/>
            <person name="Chiamaka E.L."/>
            <person name="Frigard R.A."/>
            <person name="Pippel M."/>
            <person name="Attardo G.M."/>
            <person name="Benoit J.B."/>
            <person name="Bornberg-Bauer E."/>
            <person name="Tobe S.S."/>
        </authorList>
    </citation>
    <scope>NUCLEOTIDE SEQUENCE</scope>
    <source>
        <strain evidence="9">Stay&amp;Tobe</strain>
    </source>
</reference>
<keyword evidence="2" id="KW-1003">Cell membrane</keyword>
<evidence type="ECO:0000256" key="6">
    <source>
        <dbReference type="ARBA" id="ARBA00023170"/>
    </source>
</evidence>
<sequence>MVDHFVRIHKLCLALYIFYSFVYSNFSTIYISRNIKCKPAWWLNLVSIQLGIGIREPKALYLRFIFLTWLIYSFSINTIFQCFFTSFLLDPLYQHQIDTYEEIVEQNYELIFTQYNPVFLDSGFNTTSYMKWITNDENSLLYLHDGSRRAVFIPQESVTYFYNKLCDGNIRNRLHRITTYQKQHHLTVEFTNKHFEKRFFELLNRLIESGIPDKLSNDILYPKGMALTSKTLADLVGYFYPFQIIHMRSAFFFLFFIGLGASFFIFLIEVIVHSLSLLCRSSIAVSIPTRHNILK</sequence>
<keyword evidence="3 8" id="KW-0812">Transmembrane</keyword>
<dbReference type="PANTHER" id="PTHR42643">
    <property type="entry name" value="IONOTROPIC RECEPTOR 20A-RELATED"/>
    <property type="match status" value="1"/>
</dbReference>
<evidence type="ECO:0000256" key="1">
    <source>
        <dbReference type="ARBA" id="ARBA00004651"/>
    </source>
</evidence>
<feature type="transmembrane region" description="Helical" evidence="8">
    <location>
        <begin position="250"/>
        <end position="272"/>
    </location>
</feature>
<evidence type="ECO:0000256" key="2">
    <source>
        <dbReference type="ARBA" id="ARBA00022475"/>
    </source>
</evidence>
<keyword evidence="10" id="KW-1185">Reference proteome</keyword>